<dbReference type="SUPFAM" id="SSF51206">
    <property type="entry name" value="cAMP-binding domain-like"/>
    <property type="match status" value="1"/>
</dbReference>
<name>A0A921AUK2_9BACT</name>
<dbReference type="Pfam" id="PF00027">
    <property type="entry name" value="cNMP_binding"/>
    <property type="match status" value="1"/>
</dbReference>
<keyword evidence="1" id="KW-0805">Transcription regulation</keyword>
<keyword evidence="2" id="KW-0238">DNA-binding</keyword>
<accession>A0A921AUK2</accession>
<evidence type="ECO:0000256" key="1">
    <source>
        <dbReference type="ARBA" id="ARBA00023015"/>
    </source>
</evidence>
<sequence>MARSQSSSAPHAVLMKGSAVGRLNAPWKRVLHLAERKTIRKGQSVDIGMGLAGRDGRPCFYYVVSGKIRLSYVGRNGEERVILYAGPGTLMNVPSVLVGDVENTLVTCTEDAEVALFDSALLSDESFVAQYPELMINLVRSLCVHMVIHSQRLAESALSDSMSQVCRIILELSERHGGKAKFAPEMTQQELALLLGMHRTTLTRILCRLREGKVLGRFTRHELEILDRARLAELAKAF</sequence>
<dbReference type="AlphaFoldDB" id="A0A921AUK2"/>
<dbReference type="Pfam" id="PF13545">
    <property type="entry name" value="HTH_Crp_2"/>
    <property type="match status" value="1"/>
</dbReference>
<dbReference type="RefSeq" id="WP_304120320.1">
    <property type="nucleotide sequence ID" value="NZ_DYZA01000017.1"/>
</dbReference>
<feature type="domain" description="HTH crp-type" evidence="4">
    <location>
        <begin position="159"/>
        <end position="229"/>
    </location>
</feature>
<dbReference type="SMART" id="SM00419">
    <property type="entry name" value="HTH_CRP"/>
    <property type="match status" value="1"/>
</dbReference>
<reference evidence="5" key="2">
    <citation type="submission" date="2021-09" db="EMBL/GenBank/DDBJ databases">
        <authorList>
            <person name="Gilroy R."/>
        </authorList>
    </citation>
    <scope>NUCLEOTIDE SEQUENCE</scope>
    <source>
        <strain evidence="5">ChiGjej2B2-19336</strain>
    </source>
</reference>
<dbReference type="PROSITE" id="PS51063">
    <property type="entry name" value="HTH_CRP_2"/>
    <property type="match status" value="1"/>
</dbReference>
<dbReference type="GO" id="GO:0003677">
    <property type="term" value="F:DNA binding"/>
    <property type="evidence" value="ECO:0007669"/>
    <property type="project" value="UniProtKB-KW"/>
</dbReference>
<dbReference type="GO" id="GO:0006355">
    <property type="term" value="P:regulation of DNA-templated transcription"/>
    <property type="evidence" value="ECO:0007669"/>
    <property type="project" value="InterPro"/>
</dbReference>
<dbReference type="SUPFAM" id="SSF46785">
    <property type="entry name" value="Winged helix' DNA-binding domain"/>
    <property type="match status" value="1"/>
</dbReference>
<comment type="caution">
    <text evidence="5">The sequence shown here is derived from an EMBL/GenBank/DDBJ whole genome shotgun (WGS) entry which is preliminary data.</text>
</comment>
<dbReference type="InterPro" id="IPR014710">
    <property type="entry name" value="RmlC-like_jellyroll"/>
</dbReference>
<dbReference type="CDD" id="cd00038">
    <property type="entry name" value="CAP_ED"/>
    <property type="match status" value="1"/>
</dbReference>
<organism evidence="5 6">
    <name type="scientific">Mailhella massiliensis</name>
    <dbReference type="NCBI Taxonomy" id="1903261"/>
    <lineage>
        <taxon>Bacteria</taxon>
        <taxon>Pseudomonadati</taxon>
        <taxon>Thermodesulfobacteriota</taxon>
        <taxon>Desulfovibrionia</taxon>
        <taxon>Desulfovibrionales</taxon>
        <taxon>Desulfovibrionaceae</taxon>
        <taxon>Mailhella</taxon>
    </lineage>
</organism>
<keyword evidence="3" id="KW-0804">Transcription</keyword>
<dbReference type="InterPro" id="IPR036390">
    <property type="entry name" value="WH_DNA-bd_sf"/>
</dbReference>
<dbReference type="Proteomes" id="UP000698963">
    <property type="component" value="Unassembled WGS sequence"/>
</dbReference>
<protein>
    <submittedName>
        <fullName evidence="5">Crp/Fnr family transcriptional regulator</fullName>
    </submittedName>
</protein>
<proteinExistence type="predicted"/>
<evidence type="ECO:0000313" key="6">
    <source>
        <dbReference type="Proteomes" id="UP000698963"/>
    </source>
</evidence>
<dbReference type="InterPro" id="IPR012318">
    <property type="entry name" value="HTH_CRP"/>
</dbReference>
<dbReference type="InterPro" id="IPR018490">
    <property type="entry name" value="cNMP-bd_dom_sf"/>
</dbReference>
<dbReference type="Gene3D" id="2.60.120.10">
    <property type="entry name" value="Jelly Rolls"/>
    <property type="match status" value="1"/>
</dbReference>
<evidence type="ECO:0000313" key="5">
    <source>
        <dbReference type="EMBL" id="HJD96175.1"/>
    </source>
</evidence>
<evidence type="ECO:0000256" key="2">
    <source>
        <dbReference type="ARBA" id="ARBA00023125"/>
    </source>
</evidence>
<evidence type="ECO:0000259" key="4">
    <source>
        <dbReference type="PROSITE" id="PS51063"/>
    </source>
</evidence>
<gene>
    <name evidence="5" type="ORF">K8W16_00810</name>
</gene>
<dbReference type="InterPro" id="IPR000595">
    <property type="entry name" value="cNMP-bd_dom"/>
</dbReference>
<reference evidence="5" key="1">
    <citation type="journal article" date="2021" name="PeerJ">
        <title>Extensive microbial diversity within the chicken gut microbiome revealed by metagenomics and culture.</title>
        <authorList>
            <person name="Gilroy R."/>
            <person name="Ravi A."/>
            <person name="Getino M."/>
            <person name="Pursley I."/>
            <person name="Horton D.L."/>
            <person name="Alikhan N.F."/>
            <person name="Baker D."/>
            <person name="Gharbi K."/>
            <person name="Hall N."/>
            <person name="Watson M."/>
            <person name="Adriaenssens E.M."/>
            <person name="Foster-Nyarko E."/>
            <person name="Jarju S."/>
            <person name="Secka A."/>
            <person name="Antonio M."/>
            <person name="Oren A."/>
            <person name="Chaudhuri R.R."/>
            <person name="La Ragione R."/>
            <person name="Hildebrand F."/>
            <person name="Pallen M.J."/>
        </authorList>
    </citation>
    <scope>NUCLEOTIDE SEQUENCE</scope>
    <source>
        <strain evidence="5">ChiGjej2B2-19336</strain>
    </source>
</reference>
<dbReference type="EMBL" id="DYZA01000017">
    <property type="protein sequence ID" value="HJD96175.1"/>
    <property type="molecule type" value="Genomic_DNA"/>
</dbReference>
<evidence type="ECO:0000256" key="3">
    <source>
        <dbReference type="ARBA" id="ARBA00023163"/>
    </source>
</evidence>